<dbReference type="Proteomes" id="UP000076722">
    <property type="component" value="Unassembled WGS sequence"/>
</dbReference>
<keyword evidence="3" id="KW-1185">Reference proteome</keyword>
<dbReference type="GO" id="GO:0019441">
    <property type="term" value="P:L-tryptophan catabolic process to kynurenine"/>
    <property type="evidence" value="ECO:0007669"/>
    <property type="project" value="InterPro"/>
</dbReference>
<comment type="similarity">
    <text evidence="1">Belongs to the Cyclase 1 superfamily.</text>
</comment>
<evidence type="ECO:0000313" key="3">
    <source>
        <dbReference type="Proteomes" id="UP000076722"/>
    </source>
</evidence>
<name>A0A164QPC2_9AGAM</name>
<dbReference type="Pfam" id="PF04199">
    <property type="entry name" value="Cyclase"/>
    <property type="match status" value="1"/>
</dbReference>
<protein>
    <recommendedName>
        <fullName evidence="4">Cyclase</fullName>
    </recommendedName>
</protein>
<dbReference type="InterPro" id="IPR007325">
    <property type="entry name" value="KFase/CYL"/>
</dbReference>
<evidence type="ECO:0000256" key="1">
    <source>
        <dbReference type="ARBA" id="ARBA00007865"/>
    </source>
</evidence>
<reference evidence="2 3" key="1">
    <citation type="journal article" date="2016" name="Mol. Biol. Evol.">
        <title>Comparative Genomics of Early-Diverging Mushroom-Forming Fungi Provides Insights into the Origins of Lignocellulose Decay Capabilities.</title>
        <authorList>
            <person name="Nagy L.G."/>
            <person name="Riley R."/>
            <person name="Tritt A."/>
            <person name="Adam C."/>
            <person name="Daum C."/>
            <person name="Floudas D."/>
            <person name="Sun H."/>
            <person name="Yadav J.S."/>
            <person name="Pangilinan J."/>
            <person name="Larsson K.H."/>
            <person name="Matsuura K."/>
            <person name="Barry K."/>
            <person name="Labutti K."/>
            <person name="Kuo R."/>
            <person name="Ohm R.A."/>
            <person name="Bhattacharya S.S."/>
            <person name="Shirouzu T."/>
            <person name="Yoshinaga Y."/>
            <person name="Martin F.M."/>
            <person name="Grigoriev I.V."/>
            <person name="Hibbett D.S."/>
        </authorList>
    </citation>
    <scope>NUCLEOTIDE SEQUENCE [LARGE SCALE GENOMIC DNA]</scope>
    <source>
        <strain evidence="2 3">HHB9708</strain>
    </source>
</reference>
<evidence type="ECO:0000313" key="2">
    <source>
        <dbReference type="EMBL" id="KZS89839.1"/>
    </source>
</evidence>
<organism evidence="2 3">
    <name type="scientific">Sistotremastrum niveocremeum HHB9708</name>
    <dbReference type="NCBI Taxonomy" id="1314777"/>
    <lineage>
        <taxon>Eukaryota</taxon>
        <taxon>Fungi</taxon>
        <taxon>Dikarya</taxon>
        <taxon>Basidiomycota</taxon>
        <taxon>Agaricomycotina</taxon>
        <taxon>Agaricomycetes</taxon>
        <taxon>Sistotremastrales</taxon>
        <taxon>Sistotremastraceae</taxon>
        <taxon>Sertulicium</taxon>
        <taxon>Sertulicium niveocremeum</taxon>
    </lineage>
</organism>
<sequence length="336" mass="37209">MPVNASSLPDFDELPPFKNFTGCAWGVWGDETHLGSVSVLTLEVVARAAKEEIRTGKSVALNWPINFPEKPLFSRKTPEINLKASPGDGSRDDEIYINTQSGTQWDGLRHFGILEHKVLYDNTPYSDIQLGTQKIADPSSVDPASVKLGIHHWAKHGICGRAVFLDIVKFYEEGGRGLPYDPWTSHGFTVEELKAVAKKEGVEFRPADILIIRAGFIRKYHSSTQAEKDGIARGRGTEHFAGIQQSEDMKRFLWNNHFAALASDQPTFEQWPATPGQELLHQTILGLWGMPLGELFDLEALSEECAASGRYTFFFSSWPLNILGGCASPANAAAFF</sequence>
<dbReference type="STRING" id="1314777.A0A164QPC2"/>
<evidence type="ECO:0008006" key="4">
    <source>
        <dbReference type="Google" id="ProtNLM"/>
    </source>
</evidence>
<dbReference type="GO" id="GO:0004061">
    <property type="term" value="F:arylformamidase activity"/>
    <property type="evidence" value="ECO:0007669"/>
    <property type="project" value="InterPro"/>
</dbReference>
<accession>A0A164QPC2</accession>
<proteinExistence type="inferred from homology"/>
<dbReference type="SUPFAM" id="SSF102198">
    <property type="entry name" value="Putative cyclase"/>
    <property type="match status" value="1"/>
</dbReference>
<dbReference type="OrthoDB" id="5396at2759"/>
<dbReference type="AlphaFoldDB" id="A0A164QPC2"/>
<dbReference type="Gene3D" id="3.50.30.50">
    <property type="entry name" value="Putative cyclase"/>
    <property type="match status" value="1"/>
</dbReference>
<dbReference type="PANTHER" id="PTHR34861:SF10">
    <property type="entry name" value="CYCLASE"/>
    <property type="match status" value="1"/>
</dbReference>
<gene>
    <name evidence="2" type="ORF">SISNIDRAFT_431690</name>
</gene>
<dbReference type="InterPro" id="IPR037175">
    <property type="entry name" value="KFase_sf"/>
</dbReference>
<dbReference type="PANTHER" id="PTHR34861">
    <property type="match status" value="1"/>
</dbReference>
<dbReference type="EMBL" id="KV419425">
    <property type="protein sequence ID" value="KZS89839.1"/>
    <property type="molecule type" value="Genomic_DNA"/>
</dbReference>